<evidence type="ECO:0000256" key="1">
    <source>
        <dbReference type="SAM" id="MobiDB-lite"/>
    </source>
</evidence>
<organism evidence="3 4">
    <name type="scientific">Actinomycetospora corticicola</name>
    <dbReference type="NCBI Taxonomy" id="663602"/>
    <lineage>
        <taxon>Bacteria</taxon>
        <taxon>Bacillati</taxon>
        <taxon>Actinomycetota</taxon>
        <taxon>Actinomycetes</taxon>
        <taxon>Pseudonocardiales</taxon>
        <taxon>Pseudonocardiaceae</taxon>
        <taxon>Actinomycetospora</taxon>
    </lineage>
</organism>
<keyword evidence="4" id="KW-1185">Reference proteome</keyword>
<feature type="transmembrane region" description="Helical" evidence="2">
    <location>
        <begin position="50"/>
        <end position="75"/>
    </location>
</feature>
<protein>
    <submittedName>
        <fullName evidence="3">Uncharacterized protein</fullName>
    </submittedName>
</protein>
<feature type="region of interest" description="Disordered" evidence="1">
    <location>
        <begin position="132"/>
        <end position="161"/>
    </location>
</feature>
<sequence length="161" mass="16180">MHLHLRTLAVFAALLLGSLVVGWGIAASLRPTLWSRREVRWCVGWAPDPVGRTFGAAVAVFGAGIVVSGVACALIPLGVAIPPLARLVELIGLGIVVLGGVALLVTHPAPIPETGGHGLAIPRASAIGGTAVPSPVGSSGHTEAAPAALSPEPGRHDAMTR</sequence>
<accession>A0A7Y9DXT8</accession>
<proteinExistence type="predicted"/>
<name>A0A7Y9DXT8_9PSEU</name>
<comment type="caution">
    <text evidence="3">The sequence shown here is derived from an EMBL/GenBank/DDBJ whole genome shotgun (WGS) entry which is preliminary data.</text>
</comment>
<keyword evidence="2" id="KW-0472">Membrane</keyword>
<dbReference type="Proteomes" id="UP000535890">
    <property type="component" value="Unassembled WGS sequence"/>
</dbReference>
<evidence type="ECO:0000256" key="2">
    <source>
        <dbReference type="SAM" id="Phobius"/>
    </source>
</evidence>
<dbReference type="AlphaFoldDB" id="A0A7Y9DXT8"/>
<gene>
    <name evidence="3" type="ORF">BJ983_003635</name>
</gene>
<dbReference type="EMBL" id="JACCBN010000001">
    <property type="protein sequence ID" value="NYD37533.1"/>
    <property type="molecule type" value="Genomic_DNA"/>
</dbReference>
<evidence type="ECO:0000313" key="3">
    <source>
        <dbReference type="EMBL" id="NYD37533.1"/>
    </source>
</evidence>
<feature type="transmembrane region" description="Helical" evidence="2">
    <location>
        <begin position="87"/>
        <end position="105"/>
    </location>
</feature>
<evidence type="ECO:0000313" key="4">
    <source>
        <dbReference type="Proteomes" id="UP000535890"/>
    </source>
</evidence>
<reference evidence="3 4" key="1">
    <citation type="submission" date="2020-07" db="EMBL/GenBank/DDBJ databases">
        <title>Sequencing the genomes of 1000 actinobacteria strains.</title>
        <authorList>
            <person name="Klenk H.-P."/>
        </authorList>
    </citation>
    <scope>NUCLEOTIDE SEQUENCE [LARGE SCALE GENOMIC DNA]</scope>
    <source>
        <strain evidence="3 4">DSM 45772</strain>
    </source>
</reference>
<dbReference type="RefSeq" id="WP_179795083.1">
    <property type="nucleotide sequence ID" value="NZ_BAABHP010000025.1"/>
</dbReference>
<keyword evidence="2" id="KW-0812">Transmembrane</keyword>
<keyword evidence="2" id="KW-1133">Transmembrane helix</keyword>